<dbReference type="InterPro" id="IPR001647">
    <property type="entry name" value="HTH_TetR"/>
</dbReference>
<protein>
    <submittedName>
        <fullName evidence="4">TetR family transcriptional regulator</fullName>
    </submittedName>
</protein>
<reference evidence="4 5" key="1">
    <citation type="submission" date="2020-01" db="EMBL/GenBank/DDBJ databases">
        <title>Genome analysis of Anaerocolumna sp. CBA3638.</title>
        <authorList>
            <person name="Kim J."/>
            <person name="Roh S.W."/>
        </authorList>
    </citation>
    <scope>NUCLEOTIDE SEQUENCE [LARGE SCALE GENOMIC DNA]</scope>
    <source>
        <strain evidence="4 5">CBA3638</strain>
    </source>
</reference>
<accession>A0A6P1TMA4</accession>
<dbReference type="KEGG" id="anr:Ana3638_13090"/>
<evidence type="ECO:0000313" key="4">
    <source>
        <dbReference type="EMBL" id="QHQ61593.1"/>
    </source>
</evidence>
<dbReference type="SUPFAM" id="SSF46689">
    <property type="entry name" value="Homeodomain-like"/>
    <property type="match status" value="1"/>
</dbReference>
<dbReference type="EMBL" id="CP048000">
    <property type="protein sequence ID" value="QHQ61593.1"/>
    <property type="molecule type" value="Genomic_DNA"/>
</dbReference>
<keyword evidence="1 2" id="KW-0238">DNA-binding</keyword>
<gene>
    <name evidence="4" type="ORF">Ana3638_13090</name>
</gene>
<evidence type="ECO:0000313" key="5">
    <source>
        <dbReference type="Proteomes" id="UP000464314"/>
    </source>
</evidence>
<dbReference type="PROSITE" id="PS50977">
    <property type="entry name" value="HTH_TETR_2"/>
    <property type="match status" value="1"/>
</dbReference>
<dbReference type="GO" id="GO:0003677">
    <property type="term" value="F:DNA binding"/>
    <property type="evidence" value="ECO:0007669"/>
    <property type="project" value="UniProtKB-UniRule"/>
</dbReference>
<dbReference type="Gene3D" id="1.10.357.10">
    <property type="entry name" value="Tetracycline Repressor, domain 2"/>
    <property type="match status" value="1"/>
</dbReference>
<dbReference type="PANTHER" id="PTHR43479:SF11">
    <property type="entry name" value="ACREF_ENVCD OPERON REPRESSOR-RELATED"/>
    <property type="match status" value="1"/>
</dbReference>
<name>A0A6P1TMA4_9FIRM</name>
<feature type="DNA-binding region" description="H-T-H motif" evidence="2">
    <location>
        <begin position="34"/>
        <end position="53"/>
    </location>
</feature>
<organism evidence="4 5">
    <name type="scientific">Anaerocolumna sedimenticola</name>
    <dbReference type="NCBI Taxonomy" id="2696063"/>
    <lineage>
        <taxon>Bacteria</taxon>
        <taxon>Bacillati</taxon>
        <taxon>Bacillota</taxon>
        <taxon>Clostridia</taxon>
        <taxon>Lachnospirales</taxon>
        <taxon>Lachnospiraceae</taxon>
        <taxon>Anaerocolumna</taxon>
    </lineage>
</organism>
<evidence type="ECO:0000256" key="2">
    <source>
        <dbReference type="PROSITE-ProRule" id="PRU00335"/>
    </source>
</evidence>
<feature type="domain" description="HTH tetR-type" evidence="3">
    <location>
        <begin position="11"/>
        <end position="71"/>
    </location>
</feature>
<dbReference type="InterPro" id="IPR009057">
    <property type="entry name" value="Homeodomain-like_sf"/>
</dbReference>
<evidence type="ECO:0000259" key="3">
    <source>
        <dbReference type="PROSITE" id="PS50977"/>
    </source>
</evidence>
<dbReference type="AlphaFoldDB" id="A0A6P1TMA4"/>
<dbReference type="Pfam" id="PF00440">
    <property type="entry name" value="TetR_N"/>
    <property type="match status" value="1"/>
</dbReference>
<keyword evidence="5" id="KW-1185">Reference proteome</keyword>
<dbReference type="Proteomes" id="UP000464314">
    <property type="component" value="Chromosome"/>
</dbReference>
<dbReference type="InterPro" id="IPR050624">
    <property type="entry name" value="HTH-type_Tx_Regulator"/>
</dbReference>
<dbReference type="SUPFAM" id="SSF48498">
    <property type="entry name" value="Tetracyclin repressor-like, C-terminal domain"/>
    <property type="match status" value="1"/>
</dbReference>
<sequence length="195" mass="23243">MPKDTFNNLSEDKKKKIFKAAVKEFSSKRFSEASINQIVKLAEIPRGSFYQYFQDKEDIYLYMIEKIAKEKRYITHHAENLDRNADFFTLCIESTKATYEWAQHNPDYLKISIYMEIDYSEFIIGLRKSIIEDFAKLIERDKERGYIKPESDSYLIADMAYTLIWKQGTMYMADKEMFIRKISEGIKIIKEGIRR</sequence>
<proteinExistence type="predicted"/>
<dbReference type="PANTHER" id="PTHR43479">
    <property type="entry name" value="ACREF/ENVCD OPERON REPRESSOR-RELATED"/>
    <property type="match status" value="1"/>
</dbReference>
<dbReference type="InterPro" id="IPR036271">
    <property type="entry name" value="Tet_transcr_reg_TetR-rel_C_sf"/>
</dbReference>
<dbReference type="RefSeq" id="WP_161838418.1">
    <property type="nucleotide sequence ID" value="NZ_CP048000.1"/>
</dbReference>
<evidence type="ECO:0000256" key="1">
    <source>
        <dbReference type="ARBA" id="ARBA00023125"/>
    </source>
</evidence>